<keyword evidence="4" id="KW-1185">Reference proteome</keyword>
<dbReference type="Pfam" id="PF03610">
    <property type="entry name" value="EIIA-man"/>
    <property type="match status" value="1"/>
</dbReference>
<sequence length="142" mass="14958">MINIIIATHGPLAEALLTSGEMVYGALPHVSTVTLGEQAGIEGFKQAFSRALAHARQGADGVLVLCDMQSGTPWNVACLHAFSPQTTPAVAVMAGVNLPMLLQSEEIRHFTDVQLAAAQLLEITLPTLITAAPVLTTQPDDF</sequence>
<protein>
    <submittedName>
        <fullName evidence="3">PTS fructose transporter subunit IIA</fullName>
    </submittedName>
</protein>
<comment type="caution">
    <text evidence="3">The sequence shown here is derived from an EMBL/GenBank/DDBJ whole genome shotgun (WGS) entry which is preliminary data.</text>
</comment>
<dbReference type="PANTHER" id="PTHR33799:SF1">
    <property type="entry name" value="PTS SYSTEM MANNOSE-SPECIFIC EIIAB COMPONENT-RELATED"/>
    <property type="match status" value="1"/>
</dbReference>
<dbReference type="EMBL" id="VHQI01000001">
    <property type="protein sequence ID" value="TPW44186.1"/>
    <property type="molecule type" value="Genomic_DNA"/>
</dbReference>
<dbReference type="RefSeq" id="WP_141174208.1">
    <property type="nucleotide sequence ID" value="NZ_JBHUFX010000004.1"/>
</dbReference>
<dbReference type="PANTHER" id="PTHR33799">
    <property type="entry name" value="PTS PERMEASE-RELATED-RELATED"/>
    <property type="match status" value="1"/>
</dbReference>
<dbReference type="GO" id="GO:0016020">
    <property type="term" value="C:membrane"/>
    <property type="evidence" value="ECO:0007669"/>
    <property type="project" value="InterPro"/>
</dbReference>
<dbReference type="InterPro" id="IPR036662">
    <property type="entry name" value="PTS_EIIA_man-typ_sf"/>
</dbReference>
<evidence type="ECO:0000256" key="1">
    <source>
        <dbReference type="ARBA" id="ARBA00022679"/>
    </source>
</evidence>
<feature type="domain" description="PTS EIIA type-4" evidence="2">
    <location>
        <begin position="1"/>
        <end position="142"/>
    </location>
</feature>
<evidence type="ECO:0000259" key="2">
    <source>
        <dbReference type="PROSITE" id="PS51096"/>
    </source>
</evidence>
<dbReference type="GO" id="GO:0016740">
    <property type="term" value="F:transferase activity"/>
    <property type="evidence" value="ECO:0007669"/>
    <property type="project" value="UniProtKB-KW"/>
</dbReference>
<keyword evidence="1" id="KW-0808">Transferase</keyword>
<reference evidence="3 4" key="1">
    <citation type="submission" date="2019-06" db="EMBL/GenBank/DDBJ databases">
        <authorList>
            <person name="Yang Y."/>
        </authorList>
    </citation>
    <scope>NUCLEOTIDE SEQUENCE [LARGE SCALE GENOMIC DNA]</scope>
    <source>
        <strain evidence="3 4">BIT-26</strain>
    </source>
</reference>
<dbReference type="Gene3D" id="3.40.50.510">
    <property type="entry name" value="Phosphotransferase system, mannose-type IIA component"/>
    <property type="match status" value="1"/>
</dbReference>
<dbReference type="InterPro" id="IPR004701">
    <property type="entry name" value="PTS_EIIA_man-typ"/>
</dbReference>
<proteinExistence type="predicted"/>
<dbReference type="PROSITE" id="PS51096">
    <property type="entry name" value="PTS_EIIA_TYPE_4"/>
    <property type="match status" value="1"/>
</dbReference>
<dbReference type="SUPFAM" id="SSF53062">
    <property type="entry name" value="PTS system fructose IIA component-like"/>
    <property type="match status" value="1"/>
</dbReference>
<evidence type="ECO:0000313" key="3">
    <source>
        <dbReference type="EMBL" id="TPW44186.1"/>
    </source>
</evidence>
<name>A0A506VFJ9_9GAMM</name>
<evidence type="ECO:0000313" key="4">
    <source>
        <dbReference type="Proteomes" id="UP000319523"/>
    </source>
</evidence>
<organism evidence="3 4">
    <name type="scientific">Mixta tenebrionis</name>
    <dbReference type="NCBI Taxonomy" id="2562439"/>
    <lineage>
        <taxon>Bacteria</taxon>
        <taxon>Pseudomonadati</taxon>
        <taxon>Pseudomonadota</taxon>
        <taxon>Gammaproteobacteria</taxon>
        <taxon>Enterobacterales</taxon>
        <taxon>Erwiniaceae</taxon>
        <taxon>Mixta</taxon>
    </lineage>
</organism>
<dbReference type="InterPro" id="IPR051471">
    <property type="entry name" value="Bacterial_PTS_sugar_comp"/>
</dbReference>
<accession>A0A506VFJ9</accession>
<dbReference type="OrthoDB" id="3183705at2"/>
<dbReference type="Proteomes" id="UP000319523">
    <property type="component" value="Unassembled WGS sequence"/>
</dbReference>
<dbReference type="AlphaFoldDB" id="A0A506VFJ9"/>
<dbReference type="GO" id="GO:0009401">
    <property type="term" value="P:phosphoenolpyruvate-dependent sugar phosphotransferase system"/>
    <property type="evidence" value="ECO:0007669"/>
    <property type="project" value="InterPro"/>
</dbReference>
<gene>
    <name evidence="3" type="ORF">FKM52_00280</name>
</gene>